<dbReference type="InterPro" id="IPR037208">
    <property type="entry name" value="Spo0E-like_sf"/>
</dbReference>
<dbReference type="Proteomes" id="UP001596233">
    <property type="component" value="Unassembled WGS sequence"/>
</dbReference>
<dbReference type="RefSeq" id="WP_379233722.1">
    <property type="nucleotide sequence ID" value="NZ_JBHSTE010000003.1"/>
</dbReference>
<protein>
    <submittedName>
        <fullName evidence="1">Spo0E family sporulation regulatory protein-aspartic acid phosphatase</fullName>
    </submittedName>
</protein>
<dbReference type="Pfam" id="PF09388">
    <property type="entry name" value="SpoOE-like"/>
    <property type="match status" value="1"/>
</dbReference>
<keyword evidence="2" id="KW-1185">Reference proteome</keyword>
<evidence type="ECO:0000313" key="2">
    <source>
        <dbReference type="Proteomes" id="UP001596233"/>
    </source>
</evidence>
<name>A0ABW1V356_9BACL</name>
<dbReference type="InterPro" id="IPR018540">
    <property type="entry name" value="Spo0E-like"/>
</dbReference>
<dbReference type="Gene3D" id="4.10.280.10">
    <property type="entry name" value="Helix-loop-helix DNA-binding domain"/>
    <property type="match status" value="1"/>
</dbReference>
<dbReference type="EMBL" id="JBHSTE010000003">
    <property type="protein sequence ID" value="MFC6332854.1"/>
    <property type="molecule type" value="Genomic_DNA"/>
</dbReference>
<dbReference type="InterPro" id="IPR036638">
    <property type="entry name" value="HLH_DNA-bd_sf"/>
</dbReference>
<evidence type="ECO:0000313" key="1">
    <source>
        <dbReference type="EMBL" id="MFC6332854.1"/>
    </source>
</evidence>
<dbReference type="SUPFAM" id="SSF140500">
    <property type="entry name" value="BAS1536-like"/>
    <property type="match status" value="1"/>
</dbReference>
<organism evidence="1 2">
    <name type="scientific">Paenibacillus septentrionalis</name>
    <dbReference type="NCBI Taxonomy" id="429342"/>
    <lineage>
        <taxon>Bacteria</taxon>
        <taxon>Bacillati</taxon>
        <taxon>Bacillota</taxon>
        <taxon>Bacilli</taxon>
        <taxon>Bacillales</taxon>
        <taxon>Paenibacillaceae</taxon>
        <taxon>Paenibacillus</taxon>
    </lineage>
</organism>
<proteinExistence type="predicted"/>
<sequence length="89" mass="10696">MRKHFSKNQINVEARNCHIIKNLQDKIEELRIELTNLASLEGLQGEQTLKKSRELDQLLNRYYREKLEFEKKYISARIKEPTEKGRKSH</sequence>
<comment type="caution">
    <text evidence="1">The sequence shown here is derived from an EMBL/GenBank/DDBJ whole genome shotgun (WGS) entry which is preliminary data.</text>
</comment>
<accession>A0ABW1V356</accession>
<reference evidence="2" key="1">
    <citation type="journal article" date="2019" name="Int. J. Syst. Evol. Microbiol.">
        <title>The Global Catalogue of Microorganisms (GCM) 10K type strain sequencing project: providing services to taxonomists for standard genome sequencing and annotation.</title>
        <authorList>
            <consortium name="The Broad Institute Genomics Platform"/>
            <consortium name="The Broad Institute Genome Sequencing Center for Infectious Disease"/>
            <person name="Wu L."/>
            <person name="Ma J."/>
        </authorList>
    </citation>
    <scope>NUCLEOTIDE SEQUENCE [LARGE SCALE GENOMIC DNA]</scope>
    <source>
        <strain evidence="2">PCU 280</strain>
    </source>
</reference>
<gene>
    <name evidence="1" type="ORF">ACFP56_09490</name>
</gene>